<dbReference type="Proteomes" id="UP000799444">
    <property type="component" value="Unassembled WGS sequence"/>
</dbReference>
<evidence type="ECO:0000256" key="5">
    <source>
        <dbReference type="ARBA" id="ARBA00022491"/>
    </source>
</evidence>
<keyword evidence="6" id="KW-0805">Transcription regulation</keyword>
<comment type="subunit">
    <text evidence="3">Component of the SRB8-11 complex, which itself associates with the Mediator complex.</text>
</comment>
<feature type="compositionally biased region" description="Basic and acidic residues" evidence="12">
    <location>
        <begin position="52"/>
        <end position="63"/>
    </location>
</feature>
<dbReference type="InterPro" id="IPR057344">
    <property type="entry name" value="ARM_SRB8"/>
</dbReference>
<keyword evidence="5" id="KW-0678">Repressor</keyword>
<dbReference type="Pfam" id="PF25326">
    <property type="entry name" value="ARM_SRB8"/>
    <property type="match status" value="1"/>
</dbReference>
<keyword evidence="7" id="KW-0010">Activator</keyword>
<dbReference type="EMBL" id="ML996139">
    <property type="protein sequence ID" value="KAF2735135.1"/>
    <property type="molecule type" value="Genomic_DNA"/>
</dbReference>
<evidence type="ECO:0000256" key="7">
    <source>
        <dbReference type="ARBA" id="ARBA00023159"/>
    </source>
</evidence>
<evidence type="ECO:0000256" key="8">
    <source>
        <dbReference type="ARBA" id="ARBA00023163"/>
    </source>
</evidence>
<dbReference type="PANTHER" id="PTHR46567">
    <property type="entry name" value="MEDIATOR OF RNA POLYMERASE II TRANSCRIPTION SUBUNIT 12"/>
    <property type="match status" value="1"/>
</dbReference>
<comment type="caution">
    <text evidence="14">The sequence shown here is derived from an EMBL/GenBank/DDBJ whole genome shotgun (WGS) entry which is preliminary data.</text>
</comment>
<proteinExistence type="inferred from homology"/>
<comment type="subcellular location">
    <subcellularLocation>
        <location evidence="1">Nucleus</location>
    </subcellularLocation>
</comment>
<evidence type="ECO:0000256" key="10">
    <source>
        <dbReference type="ARBA" id="ARBA00025661"/>
    </source>
</evidence>
<feature type="compositionally biased region" description="Low complexity" evidence="12">
    <location>
        <begin position="1502"/>
        <end position="1517"/>
    </location>
</feature>
<evidence type="ECO:0000259" key="13">
    <source>
        <dbReference type="SMART" id="SM01281"/>
    </source>
</evidence>
<reference evidence="14" key="1">
    <citation type="journal article" date="2020" name="Stud. Mycol.">
        <title>101 Dothideomycetes genomes: a test case for predicting lifestyles and emergence of pathogens.</title>
        <authorList>
            <person name="Haridas S."/>
            <person name="Albert R."/>
            <person name="Binder M."/>
            <person name="Bloem J."/>
            <person name="Labutti K."/>
            <person name="Salamov A."/>
            <person name="Andreopoulos B."/>
            <person name="Baker S."/>
            <person name="Barry K."/>
            <person name="Bills G."/>
            <person name="Bluhm B."/>
            <person name="Cannon C."/>
            <person name="Castanera R."/>
            <person name="Culley D."/>
            <person name="Daum C."/>
            <person name="Ezra D."/>
            <person name="Gonzalez J."/>
            <person name="Henrissat B."/>
            <person name="Kuo A."/>
            <person name="Liang C."/>
            <person name="Lipzen A."/>
            <person name="Lutzoni F."/>
            <person name="Magnuson J."/>
            <person name="Mondo S."/>
            <person name="Nolan M."/>
            <person name="Ohm R."/>
            <person name="Pangilinan J."/>
            <person name="Park H.-J."/>
            <person name="Ramirez L."/>
            <person name="Alfaro M."/>
            <person name="Sun H."/>
            <person name="Tritt A."/>
            <person name="Yoshinaga Y."/>
            <person name="Zwiers L.-H."/>
            <person name="Turgeon B."/>
            <person name="Goodwin S."/>
            <person name="Spatafora J."/>
            <person name="Crous P."/>
            <person name="Grigoriev I."/>
        </authorList>
    </citation>
    <scope>NUCLEOTIDE SEQUENCE</scope>
    <source>
        <strain evidence="14">CBS 125425</strain>
    </source>
</reference>
<organism evidence="14 15">
    <name type="scientific">Polyplosphaeria fusca</name>
    <dbReference type="NCBI Taxonomy" id="682080"/>
    <lineage>
        <taxon>Eukaryota</taxon>
        <taxon>Fungi</taxon>
        <taxon>Dikarya</taxon>
        <taxon>Ascomycota</taxon>
        <taxon>Pezizomycotina</taxon>
        <taxon>Dothideomycetes</taxon>
        <taxon>Pleosporomycetidae</taxon>
        <taxon>Pleosporales</taxon>
        <taxon>Tetraplosphaeriaceae</taxon>
        <taxon>Polyplosphaeria</taxon>
    </lineage>
</organism>
<evidence type="ECO:0000256" key="1">
    <source>
        <dbReference type="ARBA" id="ARBA00004123"/>
    </source>
</evidence>
<keyword evidence="9" id="KW-0539">Nucleus</keyword>
<dbReference type="GO" id="GO:0016592">
    <property type="term" value="C:mediator complex"/>
    <property type="evidence" value="ECO:0007669"/>
    <property type="project" value="InterPro"/>
</dbReference>
<evidence type="ECO:0000256" key="9">
    <source>
        <dbReference type="ARBA" id="ARBA00023242"/>
    </source>
</evidence>
<evidence type="ECO:0000256" key="11">
    <source>
        <dbReference type="ARBA" id="ARBA00032010"/>
    </source>
</evidence>
<evidence type="ECO:0000256" key="2">
    <source>
        <dbReference type="ARBA" id="ARBA00010289"/>
    </source>
</evidence>
<feature type="compositionally biased region" description="Polar residues" evidence="12">
    <location>
        <begin position="1519"/>
        <end position="1542"/>
    </location>
</feature>
<feature type="compositionally biased region" description="Low complexity" evidence="12">
    <location>
        <begin position="1455"/>
        <end position="1494"/>
    </location>
</feature>
<dbReference type="SMART" id="SM01281">
    <property type="entry name" value="Med12"/>
    <property type="match status" value="1"/>
</dbReference>
<evidence type="ECO:0000313" key="14">
    <source>
        <dbReference type="EMBL" id="KAF2735135.1"/>
    </source>
</evidence>
<comment type="similarity">
    <text evidence="2">Belongs to the Mediator complex subunit 12 family.</text>
</comment>
<dbReference type="PANTHER" id="PTHR46567:SF1">
    <property type="entry name" value="MEDIATOR OF RNA POLYMERASE II TRANSCRIPTION SUBUNIT 12"/>
    <property type="match status" value="1"/>
</dbReference>
<keyword evidence="8" id="KW-0804">Transcription</keyword>
<feature type="domain" description="Mediator complex subunit Med12" evidence="13">
    <location>
        <begin position="251"/>
        <end position="314"/>
    </location>
</feature>
<gene>
    <name evidence="14" type="ORF">EJ04DRAFT_220246</name>
</gene>
<feature type="compositionally biased region" description="Low complexity" evidence="12">
    <location>
        <begin position="1429"/>
        <end position="1445"/>
    </location>
</feature>
<name>A0A9P4V495_9PLEO</name>
<evidence type="ECO:0000313" key="15">
    <source>
        <dbReference type="Proteomes" id="UP000799444"/>
    </source>
</evidence>
<evidence type="ECO:0000256" key="12">
    <source>
        <dbReference type="SAM" id="MobiDB-lite"/>
    </source>
</evidence>
<evidence type="ECO:0000256" key="3">
    <source>
        <dbReference type="ARBA" id="ARBA00011629"/>
    </source>
</evidence>
<protein>
    <recommendedName>
        <fullName evidence="4">Mediator of RNA polymerase II transcription subunit 12</fullName>
    </recommendedName>
    <alternativeName>
        <fullName evidence="11">Mediator complex subunit 12</fullName>
    </alternativeName>
</protein>
<keyword evidence="15" id="KW-1185">Reference proteome</keyword>
<dbReference type="InterPro" id="IPR019035">
    <property type="entry name" value="Mediator_Med12"/>
</dbReference>
<feature type="region of interest" description="Disordered" evidence="12">
    <location>
        <begin position="1"/>
        <end position="93"/>
    </location>
</feature>
<sequence>MNSRPGPGISESLQPRGSVAGPAAAQARRRSSKPSNQPYHVKQEDCIDPTLESERWSVDETTGKSRALPNIRAKPAPLEGTNETTRPPPRGRPQLFFTNVPTNAFDMHTQSPASQSTPTGMNLPVPPRPGLSLPGDAAQQRRMIPGGTGVKTEVATKPLPSEAPAPAVVFSGGRTADLFVWTGNQPEDTLSEALVKGGISNKPQIMNETNTARPSLWSNLKNKSGLSTLSTLFVAVLEKRQTCGRLTAPNTFKPPPRLTLRDSTRETWLHDLANPTVSLRRLSRTIPHGVTGKVLLEQCLNKSIPIPRAIWLAKCVGINEMRSHKRKGQASTMTSGTITWVRGWTGAVEQFLDSIVSTIGQQAWKPRITYAIQLATHLYKEHLLEDEHYLDWLLKNLESSSQERLFIWLLLVSVYWADITSVRRRGKRLSEILLSHDSMIRSDDEKARSPIQGFLESTIVKLLITSPVCFLSPSKWNAHGTSIRAIASNHCLPQLDRLVANLNRRNNRLRVPSEQSKQITYDMTQQVVHILDSIDYTFSVSVESLAVECMQRIPDTRKLISIVLHWTSSLHRTGPHRVYIATRLLRRWSYLGVDVDDAILACLHSMDSNRSLDPQNIFRVVAELVRSKTFALGKYMQWLIATGSTGQIYDLTSPAAWPLRLIVEIPLTGTPEPVLNLRRTLLRGTNYSADSEDASLDEAEWALQQQLPGLFGDVYPSGHAISINASTLSPTVRLELGIWLRSRVHASCQNVDRVSTKDPSVELSGPVCTITARDFQFIRSYLEEFGDFSILADVIGIVSASLDSAVLASACDALQYNHKTFGAIGALKPLVEKLARKYTSIRNIRFLERDFLAGLAELAQTTHTEGYLMQSLTYDLGRQDFKGSLAACSPVSDTMADAIHASSIDADDEIDRILSSGTSMDHQIMTRVFEKIAFSIETLSTTNFDNLQNWFHRLRSFDENTFDKLVTEWIESLVTTFRNPVLKVALPPLVVSGCMPLRRFVSISNRCISKLKEADPPAGSKMSTDILDVVLPPSNLHGPCQSSMLYRYRLRQLQLSEDRESGILSIVQHLIACSSSLQAHEDQAQVTNILSSIRLHRVLMCMTVSNYEWVSLHLYSGETNSVEQPPLMGNLLQSLLDPTNHLRLPSGSLDQQIVRVVDSCDAFTLPFARLEIQRLFIAGATVTNDAADAISEALLDSVKAAVEKDESPWLELVSGLSAPIKSKICDYAEREILNASSFLLSPGTLDLNQSSIGEDPFRLKYVRIVDSTVSEVSKENHNFVLGAIVERLRGAADALNRVDDYMKQSSHPEQVPEILNSIHWWLDSLLHLCIVHDSVPWHRNESPVQAALLWGLRTLFTHPVVQKYSALVEQIFDVAVLLSDSLSDESRARLAQLNTAKPADDARCSFIFGGTRINDAWLGLSKPIVSSSSQHQPQSALLPQSQQHSNQSTSPSTFQRSVSQQHQQQLGQHLVQPRGYPQYPQYPQQQQKLPPQVQRSFVAGGQAQQQNQIQQTQAVAQHRNPQSSSSHQSRPTAITSSQTGKGSFTKHEKVDIKILPFAIKSWEILPENGGNSIANDTAINLSLFGARKV</sequence>
<evidence type="ECO:0000256" key="4">
    <source>
        <dbReference type="ARBA" id="ARBA00019622"/>
    </source>
</evidence>
<dbReference type="OrthoDB" id="20828at2759"/>
<evidence type="ECO:0000256" key="6">
    <source>
        <dbReference type="ARBA" id="ARBA00023015"/>
    </source>
</evidence>
<comment type="function">
    <text evidence="10">Component of the SRB8-11 complex. The SRB8-11 complex is a regulatory module of the Mediator complex which is itself involved in regulation of basal and activated RNA polymerase II-dependent transcription. The SRB8-11 complex may be involved in the transcriptional repression of a subset of genes regulated by Mediator. It may inhibit the association of the Mediator complex with RNA polymerase II to form the holoenzyme complex.</text>
</comment>
<dbReference type="GO" id="GO:0003712">
    <property type="term" value="F:transcription coregulator activity"/>
    <property type="evidence" value="ECO:0007669"/>
    <property type="project" value="InterPro"/>
</dbReference>
<feature type="region of interest" description="Disordered" evidence="12">
    <location>
        <begin position="1429"/>
        <end position="1546"/>
    </location>
</feature>
<dbReference type="Pfam" id="PF09497">
    <property type="entry name" value="Med12"/>
    <property type="match status" value="1"/>
</dbReference>
<dbReference type="GO" id="GO:0006357">
    <property type="term" value="P:regulation of transcription by RNA polymerase II"/>
    <property type="evidence" value="ECO:0007669"/>
    <property type="project" value="InterPro"/>
</dbReference>
<accession>A0A9P4V495</accession>